<evidence type="ECO:0000259" key="1">
    <source>
        <dbReference type="Pfam" id="PF20103"/>
    </source>
</evidence>
<evidence type="ECO:0000313" key="4">
    <source>
        <dbReference type="Proteomes" id="UP000049983"/>
    </source>
</evidence>
<dbReference type="OrthoDB" id="8481515at2"/>
<dbReference type="Proteomes" id="UP000049983">
    <property type="component" value="Unassembled WGS sequence"/>
</dbReference>
<dbReference type="RefSeq" id="WP_055113276.1">
    <property type="nucleotide sequence ID" value="NZ_CXWA01000001.1"/>
</dbReference>
<sequence length="890" mass="96925">MSEDNLISIISRKKARAALEALAAIAPAERRKHAKAVARLYNDRVLFAFQQDKTKGIRPHDQDAVIIGLFATATLSELKKLGYVPTPASVPIEDVFRALELNWAQDLVDYLVEDNPNAIGSIAPLWQSGLAQRPESDGIIHGYYGLWHARRGVDEELLLSKDVWRFFEVEGAGELSLANHDKFVKPGMETWSTRLINYAEEGRLDRQRLLDASLDALERDFGQYRAGWYSRFHTALAPTADEIAARTERYLGLLSSSVPPTVSFALKYVQALDRSSPVEPARLLASLEPALQARAKGPALAALKLVERTAKRDKAIRTDAAHAATLSLVSEDPAVQGKALDLVDKLDQDNSEHVRASLADYVDMVAPSLRTRIALMAGTAVQQAAPKPMLPANIPTATQLKPVAGAQDALALFLTVLESPRDPFEVERAVDGISRFGVELKNDGARLSPLKKRAGQVCKNPGDADIRAVLSLTGRALCEGTSIAALRQETEGDYRRPIEESSLQSLHLARNGEMVERILSGTSLPILSLPSDSSGTVAAWDLAGRLADYRDAGATPGVADLSLALLRLAGNARDCVEDLPQSSEAERAFAYAMGRDADIGPTPELWAAAWRARRPNKEDQRIVSLFGTQMPDCGVPARTKLNVVREESRGGEYFWVKVTVPIEPEITGESIVLPATPTCSVGRRYFPVLHCGRTFADVSWASLSLPAASDTFFRQALLHQDVWQKLTDNHTRGYLEPFFRPGFDVSYLAAGVLAYYLAVEDKSVSSLAAEAAVTVLADGRLSANVFADAVKTFMLSGSLPTARWTKGFTAMAEAGASRHVCEVIGLLLDFEPEQCPRDLGGMLELLYELHVEAGTRPERAETLACLKSLPGGGKVAKFSDKLRSMTRQAA</sequence>
<feature type="domain" description="DUF6493" evidence="1">
    <location>
        <begin position="155"/>
        <end position="292"/>
    </location>
</feature>
<dbReference type="AlphaFoldDB" id="A0A0M6Z8G3"/>
<gene>
    <name evidence="3" type="ORF">LA5096_02594</name>
</gene>
<organism evidence="3 4">
    <name type="scientific">Roseibium album</name>
    <dbReference type="NCBI Taxonomy" id="311410"/>
    <lineage>
        <taxon>Bacteria</taxon>
        <taxon>Pseudomonadati</taxon>
        <taxon>Pseudomonadota</taxon>
        <taxon>Alphaproteobacteria</taxon>
        <taxon>Hyphomicrobiales</taxon>
        <taxon>Stappiaceae</taxon>
        <taxon>Roseibium</taxon>
    </lineage>
</organism>
<dbReference type="Pfam" id="PF20103">
    <property type="entry name" value="DUF6493"/>
    <property type="match status" value="1"/>
</dbReference>
<evidence type="ECO:0000259" key="2">
    <source>
        <dbReference type="Pfam" id="PF25148"/>
    </source>
</evidence>
<dbReference type="EMBL" id="CXWC01000010">
    <property type="protein sequence ID" value="CTQ70604.1"/>
    <property type="molecule type" value="Genomic_DNA"/>
</dbReference>
<dbReference type="InterPro" id="IPR045472">
    <property type="entry name" value="DUF6493"/>
</dbReference>
<accession>A0A0M6Z8G3</accession>
<protein>
    <submittedName>
        <fullName evidence="3">Uncharacterized protein</fullName>
    </submittedName>
</protein>
<proteinExistence type="predicted"/>
<reference evidence="4" key="1">
    <citation type="submission" date="2015-07" db="EMBL/GenBank/DDBJ databases">
        <authorList>
            <person name="Rodrigo-Torres Lidia"/>
            <person name="Arahal R.David."/>
        </authorList>
    </citation>
    <scope>NUCLEOTIDE SEQUENCE [LARGE SCALE GENOMIC DNA]</scope>
    <source>
        <strain evidence="4">CECT 5096</strain>
    </source>
</reference>
<name>A0A0M6Z8G3_9HYPH</name>
<keyword evidence="4" id="KW-1185">Reference proteome</keyword>
<feature type="domain" description="DUF7824" evidence="2">
    <location>
        <begin position="402"/>
        <end position="618"/>
    </location>
</feature>
<dbReference type="InterPro" id="IPR056726">
    <property type="entry name" value="DUF7824"/>
</dbReference>
<dbReference type="STRING" id="311410.LA5095_01339"/>
<dbReference type="Pfam" id="PF25148">
    <property type="entry name" value="DUF7824"/>
    <property type="match status" value="1"/>
</dbReference>
<evidence type="ECO:0000313" key="3">
    <source>
        <dbReference type="EMBL" id="CTQ70604.1"/>
    </source>
</evidence>
<dbReference type="GeneID" id="97669969"/>